<dbReference type="RefSeq" id="WP_108848675.1">
    <property type="nucleotide sequence ID" value="NZ_CP015449.1"/>
</dbReference>
<evidence type="ECO:0000313" key="1">
    <source>
        <dbReference type="EMBL" id="AWH93321.1"/>
    </source>
</evidence>
<dbReference type="Pfam" id="PF14081">
    <property type="entry name" value="DUF4262"/>
    <property type="match status" value="1"/>
</dbReference>
<evidence type="ECO:0000313" key="2">
    <source>
        <dbReference type="Proteomes" id="UP000244928"/>
    </source>
</evidence>
<proteinExistence type="predicted"/>
<dbReference type="InterPro" id="IPR025358">
    <property type="entry name" value="DUF4262"/>
</dbReference>
<gene>
    <name evidence="1" type="ORF">A6035_15310</name>
</gene>
<organism evidence="1 2">
    <name type="scientific">Dietzia lutea</name>
    <dbReference type="NCBI Taxonomy" id="546160"/>
    <lineage>
        <taxon>Bacteria</taxon>
        <taxon>Bacillati</taxon>
        <taxon>Actinomycetota</taxon>
        <taxon>Actinomycetes</taxon>
        <taxon>Mycobacteriales</taxon>
        <taxon>Dietziaceae</taxon>
        <taxon>Dietzia</taxon>
    </lineage>
</organism>
<keyword evidence="2" id="KW-1185">Reference proteome</keyword>
<dbReference type="Proteomes" id="UP000244928">
    <property type="component" value="Chromosome"/>
</dbReference>
<name>A0A2S1RAS1_9ACTN</name>
<accession>A0A2S1RAS1</accession>
<protein>
    <recommendedName>
        <fullName evidence="3">DUF4262 domain-containing protein</fullName>
    </recommendedName>
</protein>
<dbReference type="EMBL" id="CP015449">
    <property type="protein sequence ID" value="AWH93321.1"/>
    <property type="molecule type" value="Genomic_DNA"/>
</dbReference>
<dbReference type="OrthoDB" id="511192at2"/>
<dbReference type="AlphaFoldDB" id="A0A2S1RAS1"/>
<dbReference type="KEGG" id="dlu:A6035_15310"/>
<reference evidence="1 2" key="1">
    <citation type="submission" date="2016-04" db="EMBL/GenBank/DDBJ databases">
        <title>Complete genome sequence of Dietzia lutea YIM 80766T, a strain isolated from desert soil in Egypt.</title>
        <authorList>
            <person name="Zhao J."/>
            <person name="Hu B."/>
            <person name="Geng S."/>
            <person name="Nie Y."/>
            <person name="Tang Y."/>
        </authorList>
    </citation>
    <scope>NUCLEOTIDE SEQUENCE [LARGE SCALE GENOMIC DNA]</scope>
    <source>
        <strain evidence="1 2">YIM 80766</strain>
    </source>
</reference>
<evidence type="ECO:0008006" key="3">
    <source>
        <dbReference type="Google" id="ProtNLM"/>
    </source>
</evidence>
<sequence length="160" mass="17017">MSRTAIPLTPRSGLAATIDPTMPEIASAIDRHGMHVVHIGERCDCGECTAAPLPPDQRFGYTIGLTGVGHPELMVRGLGARETAELLSRWGNTVLSGEVFDAGHLLCEGSGGPTWELVPVRRPSRTLVLAGRYYRTAGTGGLSALELIPARRPCPCEVCD</sequence>